<protein>
    <recommendedName>
        <fullName evidence="15 16">Type III pantothenate kinase</fullName>
        <ecNumber evidence="6 16">2.7.1.33</ecNumber>
    </recommendedName>
    <alternativeName>
        <fullName evidence="16">PanK-III</fullName>
    </alternativeName>
    <alternativeName>
        <fullName evidence="16">Pantothenic acid kinase</fullName>
    </alternativeName>
</protein>
<comment type="subcellular location">
    <subcellularLocation>
        <location evidence="3 16">Cytoplasm</location>
    </subcellularLocation>
</comment>
<dbReference type="Proteomes" id="UP000659388">
    <property type="component" value="Unassembled WGS sequence"/>
</dbReference>
<comment type="subunit">
    <text evidence="5 16">Homodimer.</text>
</comment>
<evidence type="ECO:0000256" key="7">
    <source>
        <dbReference type="ARBA" id="ARBA00022490"/>
    </source>
</evidence>
<feature type="binding site" evidence="16">
    <location>
        <begin position="6"/>
        <end position="13"/>
    </location>
    <ligand>
        <name>ATP</name>
        <dbReference type="ChEBI" id="CHEBI:30616"/>
    </ligand>
</feature>
<dbReference type="SUPFAM" id="SSF53067">
    <property type="entry name" value="Actin-like ATPase domain"/>
    <property type="match status" value="2"/>
</dbReference>
<dbReference type="NCBIfam" id="TIGR00671">
    <property type="entry name" value="baf"/>
    <property type="match status" value="1"/>
</dbReference>
<evidence type="ECO:0000256" key="10">
    <source>
        <dbReference type="ARBA" id="ARBA00022777"/>
    </source>
</evidence>
<comment type="cofactor">
    <cofactor evidence="16">
        <name>NH4(+)</name>
        <dbReference type="ChEBI" id="CHEBI:28938"/>
    </cofactor>
    <cofactor evidence="16">
        <name>K(+)</name>
        <dbReference type="ChEBI" id="CHEBI:29103"/>
    </cofactor>
    <text evidence="16">A monovalent cation. Ammonium or potassium.</text>
</comment>
<feature type="binding site" evidence="16">
    <location>
        <position position="177"/>
    </location>
    <ligand>
        <name>substrate</name>
    </ligand>
</feature>
<evidence type="ECO:0000256" key="11">
    <source>
        <dbReference type="ARBA" id="ARBA00022840"/>
    </source>
</evidence>
<keyword evidence="11 16" id="KW-0067">ATP-binding</keyword>
<feature type="binding site" evidence="16">
    <location>
        <position position="126"/>
    </location>
    <ligand>
        <name>ATP</name>
        <dbReference type="ChEBI" id="CHEBI:30616"/>
    </ligand>
</feature>
<evidence type="ECO:0000256" key="2">
    <source>
        <dbReference type="ARBA" id="ARBA00001958"/>
    </source>
</evidence>
<keyword evidence="12 16" id="KW-0630">Potassium</keyword>
<dbReference type="PANTHER" id="PTHR34265">
    <property type="entry name" value="TYPE III PANTOTHENATE KINASE"/>
    <property type="match status" value="1"/>
</dbReference>
<evidence type="ECO:0000256" key="14">
    <source>
        <dbReference type="ARBA" id="ARBA00038036"/>
    </source>
</evidence>
<gene>
    <name evidence="16" type="primary">coaX</name>
    <name evidence="17" type="ORF">JL102_16985</name>
</gene>
<evidence type="ECO:0000313" key="18">
    <source>
        <dbReference type="Proteomes" id="UP000659388"/>
    </source>
</evidence>
<dbReference type="EMBL" id="JAESIY010000009">
    <property type="protein sequence ID" value="MBL3657848.1"/>
    <property type="molecule type" value="Genomic_DNA"/>
</dbReference>
<evidence type="ECO:0000256" key="5">
    <source>
        <dbReference type="ARBA" id="ARBA00011738"/>
    </source>
</evidence>
<evidence type="ECO:0000313" key="17">
    <source>
        <dbReference type="EMBL" id="MBL3657848.1"/>
    </source>
</evidence>
<dbReference type="GO" id="GO:0046872">
    <property type="term" value="F:metal ion binding"/>
    <property type="evidence" value="ECO:0007669"/>
    <property type="project" value="UniProtKB-KW"/>
</dbReference>
<evidence type="ECO:0000256" key="13">
    <source>
        <dbReference type="ARBA" id="ARBA00022993"/>
    </source>
</evidence>
<dbReference type="CDD" id="cd24015">
    <property type="entry name" value="ASKHA_NBD_PanK-III"/>
    <property type="match status" value="1"/>
</dbReference>
<sequence length="248" mass="27231">MFLSVDIGNTNVVFGLHNGTEWTRVWRIATKDEAQEMLAHSLDKHLDGITVDEVAISSVVPFFTHVINRKLRDKLKITPYLIGPKSYAALPIEVLHPDNIGSDLVADALAAYEKYKEDCMVVDFGTALTFTIVSDKKIRGVNIAPGLKTAMKALASSAVKLNEIPLELPQSVIGTDTTSAIQSGILWGYVGLVEKMIERIEKELNTKLKIIATGGLSKVLEPLQDQFDAIDPNTTLEGVRLIYLANKN</sequence>
<evidence type="ECO:0000256" key="9">
    <source>
        <dbReference type="ARBA" id="ARBA00022741"/>
    </source>
</evidence>
<dbReference type="GO" id="GO:0015937">
    <property type="term" value="P:coenzyme A biosynthetic process"/>
    <property type="evidence" value="ECO:0007669"/>
    <property type="project" value="UniProtKB-UniRule"/>
</dbReference>
<dbReference type="Pfam" id="PF03309">
    <property type="entry name" value="Pan_kinase"/>
    <property type="match status" value="1"/>
</dbReference>
<dbReference type="InterPro" id="IPR043129">
    <property type="entry name" value="ATPase_NBD"/>
</dbReference>
<dbReference type="GO" id="GO:0005737">
    <property type="term" value="C:cytoplasm"/>
    <property type="evidence" value="ECO:0007669"/>
    <property type="project" value="UniProtKB-SubCell"/>
</dbReference>
<dbReference type="PANTHER" id="PTHR34265:SF1">
    <property type="entry name" value="TYPE III PANTOTHENATE KINASE"/>
    <property type="match status" value="1"/>
</dbReference>
<dbReference type="AlphaFoldDB" id="A0A937JZZ1"/>
<accession>A0A937JZZ1</accession>
<evidence type="ECO:0000256" key="3">
    <source>
        <dbReference type="ARBA" id="ARBA00004496"/>
    </source>
</evidence>
<keyword evidence="8 16" id="KW-0808">Transferase</keyword>
<keyword evidence="18" id="KW-1185">Reference proteome</keyword>
<comment type="caution">
    <text evidence="17">The sequence shown here is derived from an EMBL/GenBank/DDBJ whole genome shotgun (WGS) entry which is preliminary data.</text>
</comment>
<keyword evidence="7 16" id="KW-0963">Cytoplasm</keyword>
<comment type="similarity">
    <text evidence="14 16">Belongs to the type III pantothenate kinase family.</text>
</comment>
<dbReference type="Gene3D" id="3.30.420.40">
    <property type="match status" value="2"/>
</dbReference>
<evidence type="ECO:0000256" key="6">
    <source>
        <dbReference type="ARBA" id="ARBA00012102"/>
    </source>
</evidence>
<evidence type="ECO:0000256" key="1">
    <source>
        <dbReference type="ARBA" id="ARBA00001206"/>
    </source>
</evidence>
<comment type="cofactor">
    <cofactor evidence="2">
        <name>K(+)</name>
        <dbReference type="ChEBI" id="CHEBI:29103"/>
    </cofactor>
</comment>
<comment type="caution">
    <text evidence="16">Lacks conserved residue(s) required for the propagation of feature annotation.</text>
</comment>
<evidence type="ECO:0000256" key="8">
    <source>
        <dbReference type="ARBA" id="ARBA00022679"/>
    </source>
</evidence>
<comment type="function">
    <text evidence="16">Catalyzes the phosphorylation of pantothenate (Pan), the first step in CoA biosynthesis.</text>
</comment>
<dbReference type="InterPro" id="IPR004619">
    <property type="entry name" value="Type_III_PanK"/>
</dbReference>
<evidence type="ECO:0000256" key="12">
    <source>
        <dbReference type="ARBA" id="ARBA00022958"/>
    </source>
</evidence>
<dbReference type="GO" id="GO:0004594">
    <property type="term" value="F:pantothenate kinase activity"/>
    <property type="evidence" value="ECO:0007669"/>
    <property type="project" value="UniProtKB-UniRule"/>
</dbReference>
<feature type="active site" description="Proton acceptor" evidence="16">
    <location>
        <position position="103"/>
    </location>
</feature>
<feature type="binding site" evidence="16">
    <location>
        <position position="123"/>
    </location>
    <ligand>
        <name>K(+)</name>
        <dbReference type="ChEBI" id="CHEBI:29103"/>
    </ligand>
</feature>
<keyword evidence="16" id="KW-0479">Metal-binding</keyword>
<keyword evidence="13 16" id="KW-0173">Coenzyme A biosynthesis</keyword>
<dbReference type="GO" id="GO:0005524">
    <property type="term" value="F:ATP binding"/>
    <property type="evidence" value="ECO:0007669"/>
    <property type="project" value="UniProtKB-UniRule"/>
</dbReference>
<name>A0A937JZZ1_9BACT</name>
<comment type="pathway">
    <text evidence="4 16">Cofactor biosynthesis; coenzyme A biosynthesis; CoA from (R)-pantothenate: step 1/5.</text>
</comment>
<evidence type="ECO:0000256" key="4">
    <source>
        <dbReference type="ARBA" id="ARBA00005225"/>
    </source>
</evidence>
<evidence type="ECO:0000256" key="15">
    <source>
        <dbReference type="ARBA" id="ARBA00040883"/>
    </source>
</evidence>
<keyword evidence="10 16" id="KW-0418">Kinase</keyword>
<evidence type="ECO:0000256" key="16">
    <source>
        <dbReference type="HAMAP-Rule" id="MF_01274"/>
    </source>
</evidence>
<reference evidence="17" key="1">
    <citation type="submission" date="2021-01" db="EMBL/GenBank/DDBJ databases">
        <title>Fulvivirga kasyanovii gen. nov., sp nov., a novel member of the phylum Bacteroidetes isolated from seawater in a mussel farm.</title>
        <authorList>
            <person name="Zhao L.-H."/>
            <person name="Wang Z.-J."/>
        </authorList>
    </citation>
    <scope>NUCLEOTIDE SEQUENCE</scope>
    <source>
        <strain evidence="17">2943</strain>
    </source>
</reference>
<proteinExistence type="inferred from homology"/>
<dbReference type="RefSeq" id="WP_202245631.1">
    <property type="nucleotide sequence ID" value="NZ_JAESIY010000009.1"/>
</dbReference>
<comment type="catalytic activity">
    <reaction evidence="1 16">
        <text>(R)-pantothenate + ATP = (R)-4'-phosphopantothenate + ADP + H(+)</text>
        <dbReference type="Rhea" id="RHEA:16373"/>
        <dbReference type="ChEBI" id="CHEBI:10986"/>
        <dbReference type="ChEBI" id="CHEBI:15378"/>
        <dbReference type="ChEBI" id="CHEBI:29032"/>
        <dbReference type="ChEBI" id="CHEBI:30616"/>
        <dbReference type="ChEBI" id="CHEBI:456216"/>
        <dbReference type="EC" id="2.7.1.33"/>
    </reaction>
</comment>
<keyword evidence="9 16" id="KW-0547">Nucleotide-binding</keyword>
<feature type="binding site" evidence="16">
    <location>
        <begin position="101"/>
        <end position="104"/>
    </location>
    <ligand>
        <name>substrate</name>
    </ligand>
</feature>
<dbReference type="HAMAP" id="MF_01274">
    <property type="entry name" value="Pantothen_kinase_3"/>
    <property type="match status" value="1"/>
</dbReference>
<organism evidence="17 18">
    <name type="scientific">Fulvivirga sediminis</name>
    <dbReference type="NCBI Taxonomy" id="2803949"/>
    <lineage>
        <taxon>Bacteria</taxon>
        <taxon>Pseudomonadati</taxon>
        <taxon>Bacteroidota</taxon>
        <taxon>Cytophagia</taxon>
        <taxon>Cytophagales</taxon>
        <taxon>Fulvivirgaceae</taxon>
        <taxon>Fulvivirga</taxon>
    </lineage>
</organism>
<dbReference type="EC" id="2.7.1.33" evidence="6 16"/>